<gene>
    <name evidence="1" type="ORF">PMEL_200287</name>
</gene>
<dbReference type="OrthoDB" id="1080480at2"/>
<dbReference type="AlphaFoldDB" id="A0A250KIL8"/>
<accession>A0A250KIL8</accession>
<protein>
    <recommendedName>
        <fullName evidence="3">Lipoprotein</fullName>
    </recommendedName>
</protein>
<dbReference type="EMBL" id="AP018050">
    <property type="protein sequence ID" value="BBA29764.1"/>
    <property type="molecule type" value="Genomic_DNA"/>
</dbReference>
<reference evidence="1 2" key="1">
    <citation type="submission" date="2017-05" db="EMBL/GenBank/DDBJ databases">
        <title>whole genome sequence of Prevotella melaninogenica GAI 07411.</title>
        <authorList>
            <person name="Kondo Y."/>
            <person name="Hoshino T."/>
        </authorList>
    </citation>
    <scope>NUCLEOTIDE SEQUENCE [LARGE SCALE GENOMIC DNA]</scope>
    <source>
        <strain evidence="1 2">GAI 07411</strain>
    </source>
</reference>
<sequence>MKKITCNFFVVLYLLIGAISIVSCSKNEDFPVDKKEPAVQMTLNEQTKTATIKVSGLAAKTHLQLVYATARGQVLGEALVNADGTQQFEVDQLVGFEQNLKVVVKENETKTTLKELKVPAATQTLTQQQLVNMLTKHAWNSVVRTSRVLVANSDNKPYAMFVTVAQKTFKFEPNNKFIFTVTSPLNYTYENGSWTINNSVLNISTRIPIGPLEMKNLRVTKITDSELSLLVEISDGLFLISFEAQK</sequence>
<dbReference type="Proteomes" id="UP000267517">
    <property type="component" value="Chromosome II"/>
</dbReference>
<evidence type="ECO:0008006" key="3">
    <source>
        <dbReference type="Google" id="ProtNLM"/>
    </source>
</evidence>
<name>A0A250KIL8_9BACT</name>
<evidence type="ECO:0000313" key="2">
    <source>
        <dbReference type="Proteomes" id="UP000267517"/>
    </source>
</evidence>
<evidence type="ECO:0000313" key="1">
    <source>
        <dbReference type="EMBL" id="BBA29764.1"/>
    </source>
</evidence>
<proteinExistence type="predicted"/>
<dbReference type="RefSeq" id="WP_120174903.1">
    <property type="nucleotide sequence ID" value="NZ_AP018050.1"/>
</dbReference>
<organism evidence="1 2">
    <name type="scientific">Prevotella melaninogenica</name>
    <dbReference type="NCBI Taxonomy" id="28132"/>
    <lineage>
        <taxon>Bacteria</taxon>
        <taxon>Pseudomonadati</taxon>
        <taxon>Bacteroidota</taxon>
        <taxon>Bacteroidia</taxon>
        <taxon>Bacteroidales</taxon>
        <taxon>Prevotellaceae</taxon>
        <taxon>Prevotella</taxon>
    </lineage>
</organism>
<dbReference type="PROSITE" id="PS51257">
    <property type="entry name" value="PROKAR_LIPOPROTEIN"/>
    <property type="match status" value="1"/>
</dbReference>